<protein>
    <submittedName>
        <fullName evidence="2">RCG60022</fullName>
    </submittedName>
</protein>
<evidence type="ECO:0000313" key="2">
    <source>
        <dbReference type="EMBL" id="EDM16190.1"/>
    </source>
</evidence>
<gene>
    <name evidence="2" type="ORF">rCG_60022</name>
</gene>
<sequence>MITGDMATFPFPQLSPGPSQSPLHQQLRQLPPAPYLPTLGRGGGEEIETLFQFPSLS</sequence>
<name>A6HRN1_RAT</name>
<dbReference type="AlphaFoldDB" id="A6HRN1"/>
<evidence type="ECO:0000256" key="1">
    <source>
        <dbReference type="SAM" id="MobiDB-lite"/>
    </source>
</evidence>
<dbReference type="Proteomes" id="UP000234681">
    <property type="component" value="Chromosome 7"/>
</dbReference>
<feature type="region of interest" description="Disordered" evidence="1">
    <location>
        <begin position="1"/>
        <end position="42"/>
    </location>
</feature>
<feature type="compositionally biased region" description="Low complexity" evidence="1">
    <location>
        <begin position="12"/>
        <end position="27"/>
    </location>
</feature>
<proteinExistence type="predicted"/>
<reference evidence="2 3" key="1">
    <citation type="submission" date="2005-09" db="EMBL/GenBank/DDBJ databases">
        <authorList>
            <person name="Mural R.J."/>
            <person name="Li P.W."/>
            <person name="Adams M.D."/>
            <person name="Amanatides P.G."/>
            <person name="Baden-Tillson H."/>
            <person name="Barnstead M."/>
            <person name="Chin S.H."/>
            <person name="Dew I."/>
            <person name="Evans C.A."/>
            <person name="Ferriera S."/>
            <person name="Flanigan M."/>
            <person name="Fosler C."/>
            <person name="Glodek A."/>
            <person name="Gu Z."/>
            <person name="Holt R.A."/>
            <person name="Jennings D."/>
            <person name="Kraft C.L."/>
            <person name="Lu F."/>
            <person name="Nguyen T."/>
            <person name="Nusskern D.R."/>
            <person name="Pfannkoch C.M."/>
            <person name="Sitter C."/>
            <person name="Sutton G.G."/>
            <person name="Venter J.C."/>
            <person name="Wang Z."/>
            <person name="Woodage T."/>
            <person name="Zheng X.H."/>
            <person name="Zhong F."/>
        </authorList>
    </citation>
    <scope>NUCLEOTIDE SEQUENCE [LARGE SCALE GENOMIC DNA]</scope>
    <source>
        <strain>BN</strain>
        <strain evidence="3">Sprague-Dawley</strain>
    </source>
</reference>
<organism evidence="2 3">
    <name type="scientific">Rattus norvegicus</name>
    <name type="common">Rat</name>
    <dbReference type="NCBI Taxonomy" id="10116"/>
    <lineage>
        <taxon>Eukaryota</taxon>
        <taxon>Metazoa</taxon>
        <taxon>Chordata</taxon>
        <taxon>Craniata</taxon>
        <taxon>Vertebrata</taxon>
        <taxon>Euteleostomi</taxon>
        <taxon>Mammalia</taxon>
        <taxon>Eutheria</taxon>
        <taxon>Euarchontoglires</taxon>
        <taxon>Glires</taxon>
        <taxon>Rodentia</taxon>
        <taxon>Myomorpha</taxon>
        <taxon>Muroidea</taxon>
        <taxon>Muridae</taxon>
        <taxon>Murinae</taxon>
        <taxon>Rattus</taxon>
    </lineage>
</organism>
<dbReference type="EMBL" id="CH473950">
    <property type="protein sequence ID" value="EDM16190.1"/>
    <property type="molecule type" value="Genomic_DNA"/>
</dbReference>
<evidence type="ECO:0000313" key="3">
    <source>
        <dbReference type="Proteomes" id="UP000234681"/>
    </source>
</evidence>
<accession>A6HRN1</accession>